<dbReference type="EMBL" id="BOOF01000005">
    <property type="protein sequence ID" value="GIH60656.1"/>
    <property type="molecule type" value="Genomic_DNA"/>
</dbReference>
<reference evidence="1 2" key="1">
    <citation type="submission" date="2021-01" db="EMBL/GenBank/DDBJ databases">
        <title>Whole genome shotgun sequence of Microbispora siamensis NBRC 104113.</title>
        <authorList>
            <person name="Komaki H."/>
            <person name="Tamura T."/>
        </authorList>
    </citation>
    <scope>NUCLEOTIDE SEQUENCE [LARGE SCALE GENOMIC DNA]</scope>
    <source>
        <strain evidence="1 2">NBRC 104113</strain>
    </source>
</reference>
<name>A0ABQ4GGW3_9ACTN</name>
<evidence type="ECO:0000313" key="2">
    <source>
        <dbReference type="Proteomes" id="UP000660454"/>
    </source>
</evidence>
<sequence>MGTGRADDAAGAAVVPDAPAVPVRDRTAATAVAATATARRLMRIISGHPKRTER</sequence>
<proteinExistence type="predicted"/>
<accession>A0ABQ4GGW3</accession>
<organism evidence="1 2">
    <name type="scientific">Microbispora siamensis</name>
    <dbReference type="NCBI Taxonomy" id="564413"/>
    <lineage>
        <taxon>Bacteria</taxon>
        <taxon>Bacillati</taxon>
        <taxon>Actinomycetota</taxon>
        <taxon>Actinomycetes</taxon>
        <taxon>Streptosporangiales</taxon>
        <taxon>Streptosporangiaceae</taxon>
        <taxon>Microbispora</taxon>
    </lineage>
</organism>
<evidence type="ECO:0000313" key="1">
    <source>
        <dbReference type="EMBL" id="GIH60656.1"/>
    </source>
</evidence>
<comment type="caution">
    <text evidence="1">The sequence shown here is derived from an EMBL/GenBank/DDBJ whole genome shotgun (WGS) entry which is preliminary data.</text>
</comment>
<keyword evidence="2" id="KW-1185">Reference proteome</keyword>
<gene>
    <name evidence="1" type="ORF">Msi02_14730</name>
</gene>
<dbReference type="Proteomes" id="UP000660454">
    <property type="component" value="Unassembled WGS sequence"/>
</dbReference>
<protein>
    <submittedName>
        <fullName evidence="1">Uncharacterized protein</fullName>
    </submittedName>
</protein>